<keyword evidence="5" id="KW-0611">Plant defense</keyword>
<dbReference type="PANTHER" id="PTHR36766:SF30">
    <property type="entry name" value="TIR-NBS TYPE DISEASE RESISTANCE PROTEIN-RELATED"/>
    <property type="match status" value="1"/>
</dbReference>
<feature type="domain" description="NB-ARC" evidence="7">
    <location>
        <begin position="138"/>
        <end position="217"/>
    </location>
</feature>
<comment type="similarity">
    <text evidence="1">Belongs to the disease resistance NB-LRR family.</text>
</comment>
<dbReference type="AlphaFoldDB" id="A0AAD5Z1U2"/>
<dbReference type="GO" id="GO:0043531">
    <property type="term" value="F:ADP binding"/>
    <property type="evidence" value="ECO:0007669"/>
    <property type="project" value="InterPro"/>
</dbReference>
<evidence type="ECO:0000256" key="6">
    <source>
        <dbReference type="ARBA" id="ARBA00022840"/>
    </source>
</evidence>
<dbReference type="Gene3D" id="1.20.5.4130">
    <property type="match status" value="1"/>
</dbReference>
<evidence type="ECO:0008006" key="11">
    <source>
        <dbReference type="Google" id="ProtNLM"/>
    </source>
</evidence>
<evidence type="ECO:0000256" key="5">
    <source>
        <dbReference type="ARBA" id="ARBA00022821"/>
    </source>
</evidence>
<dbReference type="Pfam" id="PF18052">
    <property type="entry name" value="Rx_N"/>
    <property type="match status" value="1"/>
</dbReference>
<evidence type="ECO:0000259" key="8">
    <source>
        <dbReference type="Pfam" id="PF18052"/>
    </source>
</evidence>
<proteinExistence type="inferred from homology"/>
<feature type="domain" description="Disease resistance N-terminal" evidence="8">
    <location>
        <begin position="2"/>
        <end position="51"/>
    </location>
</feature>
<keyword evidence="2" id="KW-0433">Leucine-rich repeat</keyword>
<dbReference type="Pfam" id="PF00931">
    <property type="entry name" value="NB-ARC"/>
    <property type="match status" value="1"/>
</dbReference>
<evidence type="ECO:0000313" key="10">
    <source>
        <dbReference type="Proteomes" id="UP001210211"/>
    </source>
</evidence>
<dbReference type="GO" id="GO:0005524">
    <property type="term" value="F:ATP binding"/>
    <property type="evidence" value="ECO:0007669"/>
    <property type="project" value="UniProtKB-KW"/>
</dbReference>
<dbReference type="PANTHER" id="PTHR36766">
    <property type="entry name" value="PLANT BROAD-SPECTRUM MILDEW RESISTANCE PROTEIN RPW8"/>
    <property type="match status" value="1"/>
</dbReference>
<protein>
    <recommendedName>
        <fullName evidence="11">NB-ARC domain-containing protein</fullName>
    </recommendedName>
</protein>
<name>A0AAD5Z1U2_9POAL</name>
<dbReference type="Proteomes" id="UP001210211">
    <property type="component" value="Unassembled WGS sequence"/>
</dbReference>
<dbReference type="InterPro" id="IPR027417">
    <property type="entry name" value="P-loop_NTPase"/>
</dbReference>
<evidence type="ECO:0000256" key="3">
    <source>
        <dbReference type="ARBA" id="ARBA00022737"/>
    </source>
</evidence>
<evidence type="ECO:0000259" key="7">
    <source>
        <dbReference type="Pfam" id="PF00931"/>
    </source>
</evidence>
<accession>A0AAD5Z1U2</accession>
<dbReference type="InterPro" id="IPR002182">
    <property type="entry name" value="NB-ARC"/>
</dbReference>
<keyword evidence="6" id="KW-0067">ATP-binding</keyword>
<keyword evidence="10" id="KW-1185">Reference proteome</keyword>
<evidence type="ECO:0000256" key="1">
    <source>
        <dbReference type="ARBA" id="ARBA00008894"/>
    </source>
</evidence>
<gene>
    <name evidence="9" type="ORF">LUZ61_013471</name>
</gene>
<keyword evidence="3" id="KW-0677">Repeat</keyword>
<evidence type="ECO:0000256" key="4">
    <source>
        <dbReference type="ARBA" id="ARBA00022741"/>
    </source>
</evidence>
<keyword evidence="4" id="KW-0547">Nucleotide-binding</keyword>
<dbReference type="GO" id="GO:0006952">
    <property type="term" value="P:defense response"/>
    <property type="evidence" value="ECO:0007669"/>
    <property type="project" value="UniProtKB-KW"/>
</dbReference>
<sequence length="238" mass="27363">MVRGVVANAENRFLRKNDPLSEWLRGLKDVVYDADDVLDEIYLEAKKPKLKPYGQTCKFIGNCTSNANPIKRLQLAHKIQSLNKKLSIVAERNKIIQLPGTVVGSREETYFRNRQTHSKVDEDNIYGRDTERKDIISQLKQIDVNENISIISIVGLGGVGKTTLAKLVYNNEDELKGYFNHKMWVYVSEDFSVERIVTAMIESISKKKCKLEHLNTIVENITEQIVSRFGRLLYKERC</sequence>
<evidence type="ECO:0000256" key="2">
    <source>
        <dbReference type="ARBA" id="ARBA00022614"/>
    </source>
</evidence>
<dbReference type="EMBL" id="JAMRDG010000002">
    <property type="protein sequence ID" value="KAJ3684307.1"/>
    <property type="molecule type" value="Genomic_DNA"/>
</dbReference>
<dbReference type="Gene3D" id="3.40.50.300">
    <property type="entry name" value="P-loop containing nucleotide triphosphate hydrolases"/>
    <property type="match status" value="1"/>
</dbReference>
<dbReference type="SUPFAM" id="SSF52540">
    <property type="entry name" value="P-loop containing nucleoside triphosphate hydrolases"/>
    <property type="match status" value="1"/>
</dbReference>
<evidence type="ECO:0000313" key="9">
    <source>
        <dbReference type="EMBL" id="KAJ3684307.1"/>
    </source>
</evidence>
<comment type="caution">
    <text evidence="9">The sequence shown here is derived from an EMBL/GenBank/DDBJ whole genome shotgun (WGS) entry which is preliminary data.</text>
</comment>
<organism evidence="9 10">
    <name type="scientific">Rhynchospora tenuis</name>
    <dbReference type="NCBI Taxonomy" id="198213"/>
    <lineage>
        <taxon>Eukaryota</taxon>
        <taxon>Viridiplantae</taxon>
        <taxon>Streptophyta</taxon>
        <taxon>Embryophyta</taxon>
        <taxon>Tracheophyta</taxon>
        <taxon>Spermatophyta</taxon>
        <taxon>Magnoliopsida</taxon>
        <taxon>Liliopsida</taxon>
        <taxon>Poales</taxon>
        <taxon>Cyperaceae</taxon>
        <taxon>Cyperoideae</taxon>
        <taxon>Rhynchosporeae</taxon>
        <taxon>Rhynchospora</taxon>
    </lineage>
</organism>
<dbReference type="InterPro" id="IPR041118">
    <property type="entry name" value="Rx_N"/>
</dbReference>
<reference evidence="9 10" key="1">
    <citation type="journal article" date="2022" name="Cell">
        <title>Repeat-based holocentromeres influence genome architecture and karyotype evolution.</title>
        <authorList>
            <person name="Hofstatter P.G."/>
            <person name="Thangavel G."/>
            <person name="Lux T."/>
            <person name="Neumann P."/>
            <person name="Vondrak T."/>
            <person name="Novak P."/>
            <person name="Zhang M."/>
            <person name="Costa L."/>
            <person name="Castellani M."/>
            <person name="Scott A."/>
            <person name="Toegelov H."/>
            <person name="Fuchs J."/>
            <person name="Mata-Sucre Y."/>
            <person name="Dias Y."/>
            <person name="Vanzela A.L.L."/>
            <person name="Huettel B."/>
            <person name="Almeida C.C.S."/>
            <person name="Simkova H."/>
            <person name="Souza G."/>
            <person name="Pedrosa-Harand A."/>
            <person name="Macas J."/>
            <person name="Mayer K.F.X."/>
            <person name="Houben A."/>
            <person name="Marques A."/>
        </authorList>
    </citation>
    <scope>NUCLEOTIDE SEQUENCE [LARGE SCALE GENOMIC DNA]</scope>
    <source>
        <strain evidence="9">RhyTen1mFocal</strain>
    </source>
</reference>